<protein>
    <submittedName>
        <fullName evidence="1">Uncharacterized protein</fullName>
    </submittedName>
</protein>
<dbReference type="Proteomes" id="UP001153269">
    <property type="component" value="Unassembled WGS sequence"/>
</dbReference>
<name>A0A9N7YII9_PLEPL</name>
<evidence type="ECO:0000313" key="2">
    <source>
        <dbReference type="Proteomes" id="UP001153269"/>
    </source>
</evidence>
<proteinExistence type="predicted"/>
<reference evidence="1" key="1">
    <citation type="submission" date="2020-03" db="EMBL/GenBank/DDBJ databases">
        <authorList>
            <person name="Weist P."/>
        </authorList>
    </citation>
    <scope>NUCLEOTIDE SEQUENCE</scope>
</reference>
<gene>
    <name evidence="1" type="ORF">PLEPLA_LOCUS13379</name>
</gene>
<accession>A0A9N7YII9</accession>
<keyword evidence="2" id="KW-1185">Reference proteome</keyword>
<comment type="caution">
    <text evidence="1">The sequence shown here is derived from an EMBL/GenBank/DDBJ whole genome shotgun (WGS) entry which is preliminary data.</text>
</comment>
<dbReference type="AlphaFoldDB" id="A0A9N7YII9"/>
<sequence>MARFFPCTLLQIISSSQGAISMLPQVERRMPMELKYGAVKESHTAAEKGHIKPARGSCGELMYPFPIFHPAYGGTGHEGIKKGAESSVEETLMMSAHPTAHEC</sequence>
<organism evidence="1 2">
    <name type="scientific">Pleuronectes platessa</name>
    <name type="common">European plaice</name>
    <dbReference type="NCBI Taxonomy" id="8262"/>
    <lineage>
        <taxon>Eukaryota</taxon>
        <taxon>Metazoa</taxon>
        <taxon>Chordata</taxon>
        <taxon>Craniata</taxon>
        <taxon>Vertebrata</taxon>
        <taxon>Euteleostomi</taxon>
        <taxon>Actinopterygii</taxon>
        <taxon>Neopterygii</taxon>
        <taxon>Teleostei</taxon>
        <taxon>Neoteleostei</taxon>
        <taxon>Acanthomorphata</taxon>
        <taxon>Carangaria</taxon>
        <taxon>Pleuronectiformes</taxon>
        <taxon>Pleuronectoidei</taxon>
        <taxon>Pleuronectidae</taxon>
        <taxon>Pleuronectes</taxon>
    </lineage>
</organism>
<evidence type="ECO:0000313" key="1">
    <source>
        <dbReference type="EMBL" id="CAB1425449.1"/>
    </source>
</evidence>
<dbReference type="EMBL" id="CADEAL010000804">
    <property type="protein sequence ID" value="CAB1425449.1"/>
    <property type="molecule type" value="Genomic_DNA"/>
</dbReference>